<feature type="domain" description="Nudix hydrolase" evidence="7">
    <location>
        <begin position="40"/>
        <end position="193"/>
    </location>
</feature>
<evidence type="ECO:0000256" key="4">
    <source>
        <dbReference type="ARBA" id="ARBA00022801"/>
    </source>
</evidence>
<evidence type="ECO:0000256" key="3">
    <source>
        <dbReference type="ARBA" id="ARBA00022723"/>
    </source>
</evidence>
<keyword evidence="6" id="KW-0464">Manganese</keyword>
<protein>
    <submittedName>
        <fullName evidence="8">CoA pyrophosphatase</fullName>
    </submittedName>
</protein>
<gene>
    <name evidence="8" type="ORF">FO442_16440</name>
</gene>
<sequence length="205" mass="23311">MTHADLITKFKKELPGEKSHFAFMPSRGSSMEQIRRGITFRDAAVAIILFHDEAGKLCTIVTRRQEYDGSHSGQISFPGGKKELDDTNLLDTAIRECYEEIGVHARNFELLKELTPLFVPVSQFLITPYVFYSPNKSFDYMRSEREVAAIYELDLLALYASEVVRIDIPIQADLTMKNVPHFKQGDILIWGATALILNELKDILI</sequence>
<keyword evidence="3" id="KW-0479">Metal-binding</keyword>
<organism evidence="8 9">
    <name type="scientific">Fluviicola chungangensis</name>
    <dbReference type="NCBI Taxonomy" id="2597671"/>
    <lineage>
        <taxon>Bacteria</taxon>
        <taxon>Pseudomonadati</taxon>
        <taxon>Bacteroidota</taxon>
        <taxon>Flavobacteriia</taxon>
        <taxon>Flavobacteriales</taxon>
        <taxon>Crocinitomicaceae</taxon>
        <taxon>Fluviicola</taxon>
    </lineage>
</organism>
<dbReference type="Proteomes" id="UP000316008">
    <property type="component" value="Unassembled WGS sequence"/>
</dbReference>
<dbReference type="InterPro" id="IPR000086">
    <property type="entry name" value="NUDIX_hydrolase_dom"/>
</dbReference>
<keyword evidence="4" id="KW-0378">Hydrolase</keyword>
<dbReference type="InterPro" id="IPR045121">
    <property type="entry name" value="CoAse"/>
</dbReference>
<evidence type="ECO:0000259" key="7">
    <source>
        <dbReference type="PROSITE" id="PS51462"/>
    </source>
</evidence>
<dbReference type="Gene3D" id="3.90.79.10">
    <property type="entry name" value="Nucleoside Triphosphate Pyrophosphohydrolase"/>
    <property type="match status" value="1"/>
</dbReference>
<dbReference type="Pfam" id="PF00293">
    <property type="entry name" value="NUDIX"/>
    <property type="match status" value="1"/>
</dbReference>
<dbReference type="GO" id="GO:0010945">
    <property type="term" value="F:coenzyme A diphosphatase activity"/>
    <property type="evidence" value="ECO:0007669"/>
    <property type="project" value="InterPro"/>
</dbReference>
<name>A0A556MJZ7_9FLAO</name>
<dbReference type="PANTHER" id="PTHR12992:SF11">
    <property type="entry name" value="MITOCHONDRIAL COENZYME A DIPHOSPHATASE NUDT8"/>
    <property type="match status" value="1"/>
</dbReference>
<dbReference type="InterPro" id="IPR015797">
    <property type="entry name" value="NUDIX_hydrolase-like_dom_sf"/>
</dbReference>
<evidence type="ECO:0000256" key="5">
    <source>
        <dbReference type="ARBA" id="ARBA00022842"/>
    </source>
</evidence>
<dbReference type="GO" id="GO:0046872">
    <property type="term" value="F:metal ion binding"/>
    <property type="evidence" value="ECO:0007669"/>
    <property type="project" value="UniProtKB-KW"/>
</dbReference>
<comment type="caution">
    <text evidence="8">The sequence shown here is derived from an EMBL/GenBank/DDBJ whole genome shotgun (WGS) entry which is preliminary data.</text>
</comment>
<evidence type="ECO:0000313" key="9">
    <source>
        <dbReference type="Proteomes" id="UP000316008"/>
    </source>
</evidence>
<dbReference type="RefSeq" id="WP_144334314.1">
    <property type="nucleotide sequence ID" value="NZ_VLPL01000009.1"/>
</dbReference>
<dbReference type="CDD" id="cd03426">
    <property type="entry name" value="NUDIX_CoAse_Nudt7"/>
    <property type="match status" value="1"/>
</dbReference>
<dbReference type="PROSITE" id="PS51462">
    <property type="entry name" value="NUDIX"/>
    <property type="match status" value="1"/>
</dbReference>
<evidence type="ECO:0000256" key="1">
    <source>
        <dbReference type="ARBA" id="ARBA00001936"/>
    </source>
</evidence>
<evidence type="ECO:0000256" key="2">
    <source>
        <dbReference type="ARBA" id="ARBA00001946"/>
    </source>
</evidence>
<comment type="cofactor">
    <cofactor evidence="2">
        <name>Mg(2+)</name>
        <dbReference type="ChEBI" id="CHEBI:18420"/>
    </cofactor>
</comment>
<dbReference type="OrthoDB" id="9802805at2"/>
<evidence type="ECO:0000313" key="8">
    <source>
        <dbReference type="EMBL" id="TSJ40186.1"/>
    </source>
</evidence>
<proteinExistence type="predicted"/>
<dbReference type="AlphaFoldDB" id="A0A556MJZ7"/>
<reference evidence="8 9" key="1">
    <citation type="submission" date="2019-07" db="EMBL/GenBank/DDBJ databases">
        <authorList>
            <person name="Huq M.A."/>
        </authorList>
    </citation>
    <scope>NUCLEOTIDE SEQUENCE [LARGE SCALE GENOMIC DNA]</scope>
    <source>
        <strain evidence="8 9">MAH-3</strain>
    </source>
</reference>
<evidence type="ECO:0000256" key="6">
    <source>
        <dbReference type="ARBA" id="ARBA00023211"/>
    </source>
</evidence>
<keyword evidence="9" id="KW-1185">Reference proteome</keyword>
<dbReference type="SUPFAM" id="SSF55811">
    <property type="entry name" value="Nudix"/>
    <property type="match status" value="1"/>
</dbReference>
<keyword evidence="5" id="KW-0460">Magnesium</keyword>
<comment type="cofactor">
    <cofactor evidence="1">
        <name>Mn(2+)</name>
        <dbReference type="ChEBI" id="CHEBI:29035"/>
    </cofactor>
</comment>
<dbReference type="PANTHER" id="PTHR12992">
    <property type="entry name" value="NUDIX HYDROLASE"/>
    <property type="match status" value="1"/>
</dbReference>
<accession>A0A556MJZ7</accession>
<dbReference type="EMBL" id="VLPL01000009">
    <property type="protein sequence ID" value="TSJ40186.1"/>
    <property type="molecule type" value="Genomic_DNA"/>
</dbReference>